<name>A0A1E3VVT9_9HYPH</name>
<evidence type="ECO:0000313" key="1">
    <source>
        <dbReference type="EMBL" id="ODR97650.1"/>
    </source>
</evidence>
<keyword evidence="2" id="KW-1185">Reference proteome</keyword>
<dbReference type="AlphaFoldDB" id="A0A1E3VVT9"/>
<evidence type="ECO:0008006" key="3">
    <source>
        <dbReference type="Google" id="ProtNLM"/>
    </source>
</evidence>
<dbReference type="STRING" id="1774969.AUC69_11105"/>
<dbReference type="RefSeq" id="WP_069441740.1">
    <property type="nucleotide sequence ID" value="NZ_LPWF01000025.1"/>
</dbReference>
<dbReference type="Proteomes" id="UP000094472">
    <property type="component" value="Unassembled WGS sequence"/>
</dbReference>
<reference evidence="1 2" key="1">
    <citation type="journal article" date="2016" name="Environ. Microbiol.">
        <title>New Methyloceanibacter diversity from North Sea sediments includes methanotroph containing solely the soluble methane monooxygenase.</title>
        <authorList>
            <person name="Vekeman B."/>
            <person name="Kerckhof F.M."/>
            <person name="Cremers G."/>
            <person name="de Vos P."/>
            <person name="Vandamme P."/>
            <person name="Boon N."/>
            <person name="Op den Camp H.J."/>
            <person name="Heylen K."/>
        </authorList>
    </citation>
    <scope>NUCLEOTIDE SEQUENCE [LARGE SCALE GENOMIC DNA]</scope>
    <source>
        <strain evidence="1 2">R-67175</strain>
    </source>
</reference>
<comment type="caution">
    <text evidence="1">The sequence shown here is derived from an EMBL/GenBank/DDBJ whole genome shotgun (WGS) entry which is preliminary data.</text>
</comment>
<evidence type="ECO:0000313" key="2">
    <source>
        <dbReference type="Proteomes" id="UP000094472"/>
    </source>
</evidence>
<dbReference type="OrthoDB" id="176845at2"/>
<gene>
    <name evidence="1" type="ORF">AUC69_11105</name>
</gene>
<organism evidence="1 2">
    <name type="scientific">Methyloceanibacter superfactus</name>
    <dbReference type="NCBI Taxonomy" id="1774969"/>
    <lineage>
        <taxon>Bacteria</taxon>
        <taxon>Pseudomonadati</taxon>
        <taxon>Pseudomonadota</taxon>
        <taxon>Alphaproteobacteria</taxon>
        <taxon>Hyphomicrobiales</taxon>
        <taxon>Hyphomicrobiaceae</taxon>
        <taxon>Methyloceanibacter</taxon>
    </lineage>
</organism>
<dbReference type="EMBL" id="LPWF01000025">
    <property type="protein sequence ID" value="ODR97650.1"/>
    <property type="molecule type" value="Genomic_DNA"/>
</dbReference>
<proteinExistence type="predicted"/>
<sequence>MLDGELDVAAVFGPFAGWVKTMKNEPVTIQPINLDDDTVPLEFELAVGVRQTDAFLKYLLDFALEDHAEDVEKILRDYGVPLVQCSRCVVAGDLPAHGSYIKLADQKFEARPDLASPDQVVTQEKLEAWLADGAIRSRS</sequence>
<accession>A0A1E3VVT9</accession>
<protein>
    <recommendedName>
        <fullName evidence="3">Solute-binding protein family 3/N-terminal domain-containing protein</fullName>
    </recommendedName>
</protein>